<dbReference type="PANTHER" id="PTHR30461:SF2">
    <property type="entry name" value="SERINE RECOMBINASE PINE-RELATED"/>
    <property type="match status" value="1"/>
</dbReference>
<keyword evidence="1" id="KW-0238">DNA-binding</keyword>
<reference evidence="5 6" key="1">
    <citation type="submission" date="2019-09" db="EMBL/GenBank/DDBJ databases">
        <title>Actinomadura physcomitrii sp. nov., a novel actinomycete isolated from moss [Physcomitrium sphaericum (Ludw) Fuernr].</title>
        <authorList>
            <person name="Liu C."/>
            <person name="Zhuang X."/>
        </authorList>
    </citation>
    <scope>NUCLEOTIDE SEQUENCE [LARGE SCALE GENOMIC DNA]</scope>
    <source>
        <strain evidence="5 6">CYP1-1B</strain>
    </source>
</reference>
<dbReference type="AlphaFoldDB" id="A0A6L3VFM6"/>
<comment type="caution">
    <text evidence="5">The sequence shown here is derived from an EMBL/GenBank/DDBJ whole genome shotgun (WGS) entry which is preliminary data.</text>
</comment>
<feature type="domain" description="Resolvase/invertase-type recombinase catalytic" evidence="3">
    <location>
        <begin position="69"/>
        <end position="217"/>
    </location>
</feature>
<feature type="domain" description="Recombinase" evidence="4">
    <location>
        <begin position="225"/>
        <end position="354"/>
    </location>
</feature>
<evidence type="ECO:0000256" key="2">
    <source>
        <dbReference type="ARBA" id="ARBA00023172"/>
    </source>
</evidence>
<evidence type="ECO:0000256" key="1">
    <source>
        <dbReference type="ARBA" id="ARBA00023125"/>
    </source>
</evidence>
<accession>A0A6L3VFM6</accession>
<dbReference type="Gene3D" id="3.90.1750.20">
    <property type="entry name" value="Putative Large Serine Recombinase, Chain B, Domain 2"/>
    <property type="match status" value="1"/>
</dbReference>
<dbReference type="InterPro" id="IPR036162">
    <property type="entry name" value="Resolvase-like_N_sf"/>
</dbReference>
<protein>
    <submittedName>
        <fullName evidence="5">Recombinase family protein</fullName>
    </submittedName>
</protein>
<dbReference type="InterPro" id="IPR006119">
    <property type="entry name" value="Resolv_N"/>
</dbReference>
<sequence>MAEKIPEWPGGHRGDVSTKLDLAPICDLPPRNAPHADCMRLQWWRKSQMTHLDGRHTASVRLVVIENPRVLGVVRISVGRDETTSPQRQREHIEHWCAGPSVLGTIVGWAEDLDVSGGVSPFKRPELGKWLNRRAGEFDVLCVWRLDRLTRRSRHFAELVDWCNEREKVVVSTSESLDLSTPMGKMFARIIAAFAEGELDTIQARSLDASRRLREGGAWFGGVEPFGYRFADRKEGGKRLVQDPVYAPLLRSLYERVVAGTPVNRLTKELNRQGIPTWRDHLRRESGRPTRNTLWTSKAISQALMNPRSAGYLLHKGEVVEGSDGRPVLITDEPILAVAEWERVVRALSVTGAPRTRSPSSPSLLTGVARCGLDGASLYVKRNTVKRAYKDAPDVYSSYMCRHAYSGAQRECRTAVGQEVLDLAVEQALLTCFAEDEVYERRETSKPALEEELRLVAGRLGRLEDDFTAGRYDGEGQEESYHRMHRRLAGKRTALTRQLEELPDVELIGTGRTFRELWAGKNLDERRSFLLDHDVRVLVWKTGRGLSDPHLKIEIPDVAYLRESAGLQGGRSAEPFIVDVNVPDDLRGVPVAEAIGREVISGPHPGIPS</sequence>
<dbReference type="OrthoDB" id="4367319at2"/>
<dbReference type="InterPro" id="IPR050639">
    <property type="entry name" value="SSR_resolvase"/>
</dbReference>
<dbReference type="PANTHER" id="PTHR30461">
    <property type="entry name" value="DNA-INVERTASE FROM LAMBDOID PROPHAGE"/>
    <property type="match status" value="1"/>
</dbReference>
<dbReference type="Pfam" id="PF07508">
    <property type="entry name" value="Recombinase"/>
    <property type="match status" value="1"/>
</dbReference>
<dbReference type="CDD" id="cd00338">
    <property type="entry name" value="Ser_Recombinase"/>
    <property type="match status" value="1"/>
</dbReference>
<dbReference type="GO" id="GO:0000150">
    <property type="term" value="F:DNA strand exchange activity"/>
    <property type="evidence" value="ECO:0007669"/>
    <property type="project" value="InterPro"/>
</dbReference>
<dbReference type="EMBL" id="WBMR01000207">
    <property type="protein sequence ID" value="KAB2365389.1"/>
    <property type="molecule type" value="Genomic_DNA"/>
</dbReference>
<evidence type="ECO:0000259" key="3">
    <source>
        <dbReference type="PROSITE" id="PS51736"/>
    </source>
</evidence>
<keyword evidence="2" id="KW-0233">DNA recombination</keyword>
<evidence type="ECO:0000313" key="5">
    <source>
        <dbReference type="EMBL" id="KAB2365389.1"/>
    </source>
</evidence>
<dbReference type="InterPro" id="IPR038109">
    <property type="entry name" value="DNA_bind_recomb_sf"/>
</dbReference>
<dbReference type="GO" id="GO:0003677">
    <property type="term" value="F:DNA binding"/>
    <property type="evidence" value="ECO:0007669"/>
    <property type="project" value="UniProtKB-KW"/>
</dbReference>
<name>A0A6L3VFM6_9ACTN</name>
<dbReference type="InterPro" id="IPR011109">
    <property type="entry name" value="DNA_bind_recombinase_dom"/>
</dbReference>
<keyword evidence="6" id="KW-1185">Reference proteome</keyword>
<gene>
    <name evidence="5" type="ORF">F9B16_40695</name>
</gene>
<dbReference type="PROSITE" id="PS51736">
    <property type="entry name" value="RECOMBINASES_3"/>
    <property type="match status" value="1"/>
</dbReference>
<dbReference type="Proteomes" id="UP000483004">
    <property type="component" value="Unassembled WGS sequence"/>
</dbReference>
<evidence type="ECO:0000313" key="6">
    <source>
        <dbReference type="Proteomes" id="UP000483004"/>
    </source>
</evidence>
<dbReference type="SMART" id="SM00857">
    <property type="entry name" value="Resolvase"/>
    <property type="match status" value="1"/>
</dbReference>
<dbReference type="Gene3D" id="3.40.50.1390">
    <property type="entry name" value="Resolvase, N-terminal catalytic domain"/>
    <property type="match status" value="1"/>
</dbReference>
<proteinExistence type="predicted"/>
<organism evidence="5 6">
    <name type="scientific">Actinomadura montaniterrae</name>
    <dbReference type="NCBI Taxonomy" id="1803903"/>
    <lineage>
        <taxon>Bacteria</taxon>
        <taxon>Bacillati</taxon>
        <taxon>Actinomycetota</taxon>
        <taxon>Actinomycetes</taxon>
        <taxon>Streptosporangiales</taxon>
        <taxon>Thermomonosporaceae</taxon>
        <taxon>Actinomadura</taxon>
    </lineage>
</organism>
<dbReference type="SUPFAM" id="SSF53041">
    <property type="entry name" value="Resolvase-like"/>
    <property type="match status" value="1"/>
</dbReference>
<dbReference type="PROSITE" id="PS51737">
    <property type="entry name" value="RECOMBINASE_DNA_BIND"/>
    <property type="match status" value="1"/>
</dbReference>
<evidence type="ECO:0000259" key="4">
    <source>
        <dbReference type="PROSITE" id="PS51737"/>
    </source>
</evidence>
<dbReference type="Pfam" id="PF00239">
    <property type="entry name" value="Resolvase"/>
    <property type="match status" value="1"/>
</dbReference>